<evidence type="ECO:0000313" key="4">
    <source>
        <dbReference type="Proteomes" id="UP001520878"/>
    </source>
</evidence>
<feature type="domain" description="Beta-lactamase-related" evidence="2">
    <location>
        <begin position="32"/>
        <end position="345"/>
    </location>
</feature>
<evidence type="ECO:0000256" key="1">
    <source>
        <dbReference type="SAM" id="SignalP"/>
    </source>
</evidence>
<evidence type="ECO:0000259" key="2">
    <source>
        <dbReference type="Pfam" id="PF00144"/>
    </source>
</evidence>
<feature type="signal peptide" evidence="1">
    <location>
        <begin position="1"/>
        <end position="29"/>
    </location>
</feature>
<keyword evidence="1" id="KW-0732">Signal</keyword>
<accession>A0ABS8G9H2</accession>
<proteinExistence type="predicted"/>
<dbReference type="PANTHER" id="PTHR46825:SF9">
    <property type="entry name" value="BETA-LACTAMASE-RELATED DOMAIN-CONTAINING PROTEIN"/>
    <property type="match status" value="1"/>
</dbReference>
<gene>
    <name evidence="3" type="ORF">LJ739_13265</name>
</gene>
<dbReference type="Proteomes" id="UP001520878">
    <property type="component" value="Unassembled WGS sequence"/>
</dbReference>
<sequence length="368" mass="40777">MSNKLDVLRKSLLLPLFALLSIVSAPALADEVDALINTIMAERHIPGLQLAVVRDGKIIKQASYGVSNIQDQVPVSDKTVFPINSMTKAFTGVALVQLAEQGHLSLDDPIGKHLPDLPKDWQAMKIKHLMAHTAGLPSILSGHWVDLIVRGNPDAAWEKVQTLPLQFEENTQFRYNQTGYVIIGKILDKYVPNGFPTFITNKQLKPLNMSLTADAGFDYLERPIPNQARQYFYNGQTGQYRNFYGEFSYMMRTAAGMSSTATELAHYLIALQSGKLVNDLDLLWTPVTLKDGKTRGFNDRENGYAMGWQVVGRDQHRAISASGGDATTMITYPDDNLSIVVLTNLIGTGLPTTFVDRIAALYIDDFEV</sequence>
<dbReference type="Pfam" id="PF00144">
    <property type="entry name" value="Beta-lactamase"/>
    <property type="match status" value="1"/>
</dbReference>
<keyword evidence="4" id="KW-1185">Reference proteome</keyword>
<name>A0ABS8G9H2_9ALTE</name>
<dbReference type="EMBL" id="JAJEWP010000003">
    <property type="protein sequence ID" value="MCC2617217.1"/>
    <property type="molecule type" value="Genomic_DNA"/>
</dbReference>
<dbReference type="InterPro" id="IPR050491">
    <property type="entry name" value="AmpC-like"/>
</dbReference>
<dbReference type="InterPro" id="IPR001466">
    <property type="entry name" value="Beta-lactam-related"/>
</dbReference>
<feature type="chain" id="PRO_5045404383" evidence="1">
    <location>
        <begin position="30"/>
        <end position="368"/>
    </location>
</feature>
<dbReference type="InterPro" id="IPR012338">
    <property type="entry name" value="Beta-lactam/transpept-like"/>
</dbReference>
<evidence type="ECO:0000313" key="3">
    <source>
        <dbReference type="EMBL" id="MCC2617217.1"/>
    </source>
</evidence>
<comment type="caution">
    <text evidence="3">The sequence shown here is derived from an EMBL/GenBank/DDBJ whole genome shotgun (WGS) entry which is preliminary data.</text>
</comment>
<dbReference type="RefSeq" id="WP_229161186.1">
    <property type="nucleotide sequence ID" value="NZ_JAJEWP010000003.1"/>
</dbReference>
<organism evidence="3 4">
    <name type="scientific">Fluctibacter halophilus</name>
    <dbReference type="NCBI Taxonomy" id="226011"/>
    <lineage>
        <taxon>Bacteria</taxon>
        <taxon>Pseudomonadati</taxon>
        <taxon>Pseudomonadota</taxon>
        <taxon>Gammaproteobacteria</taxon>
        <taxon>Alteromonadales</taxon>
        <taxon>Alteromonadaceae</taxon>
        <taxon>Fluctibacter</taxon>
    </lineage>
</organism>
<dbReference type="SUPFAM" id="SSF56601">
    <property type="entry name" value="beta-lactamase/transpeptidase-like"/>
    <property type="match status" value="1"/>
</dbReference>
<dbReference type="Gene3D" id="3.40.710.10">
    <property type="entry name" value="DD-peptidase/beta-lactamase superfamily"/>
    <property type="match status" value="1"/>
</dbReference>
<reference evidence="3 4" key="1">
    <citation type="submission" date="2021-10" db="EMBL/GenBank/DDBJ databases">
        <title>Draft genome of Aestuariibacter halophilus JC2043.</title>
        <authorList>
            <person name="Emsley S.A."/>
            <person name="Pfannmuller K.M."/>
            <person name="Ushijima B."/>
            <person name="Saw J.H."/>
            <person name="Videau P."/>
        </authorList>
    </citation>
    <scope>NUCLEOTIDE SEQUENCE [LARGE SCALE GENOMIC DNA]</scope>
    <source>
        <strain evidence="3 4">JC2043</strain>
    </source>
</reference>
<protein>
    <submittedName>
        <fullName evidence="3">Beta-lactamase family protein</fullName>
    </submittedName>
</protein>
<dbReference type="PANTHER" id="PTHR46825">
    <property type="entry name" value="D-ALANYL-D-ALANINE-CARBOXYPEPTIDASE/ENDOPEPTIDASE AMPH"/>
    <property type="match status" value="1"/>
</dbReference>